<organism evidence="8 9">
    <name type="scientific">Cryptosporangium phraense</name>
    <dbReference type="NCBI Taxonomy" id="2593070"/>
    <lineage>
        <taxon>Bacteria</taxon>
        <taxon>Bacillati</taxon>
        <taxon>Actinomycetota</taxon>
        <taxon>Actinomycetes</taxon>
        <taxon>Cryptosporangiales</taxon>
        <taxon>Cryptosporangiaceae</taxon>
        <taxon>Cryptosporangium</taxon>
    </lineage>
</organism>
<keyword evidence="2 5" id="KW-0690">Ribosome biogenesis</keyword>
<dbReference type="InParanoid" id="A0A545AUN9"/>
<dbReference type="GO" id="GO:0042274">
    <property type="term" value="P:ribosomal small subunit biogenesis"/>
    <property type="evidence" value="ECO:0007669"/>
    <property type="project" value="UniProtKB-UniRule"/>
</dbReference>
<dbReference type="Pfam" id="PF01782">
    <property type="entry name" value="RimM"/>
    <property type="match status" value="1"/>
</dbReference>
<keyword evidence="9" id="KW-1185">Reference proteome</keyword>
<accession>A0A545AUN9</accession>
<keyword evidence="4 5" id="KW-0143">Chaperone</keyword>
<evidence type="ECO:0000313" key="8">
    <source>
        <dbReference type="EMBL" id="TQS44305.1"/>
    </source>
</evidence>
<dbReference type="GO" id="GO:0005737">
    <property type="term" value="C:cytoplasm"/>
    <property type="evidence" value="ECO:0007669"/>
    <property type="project" value="UniProtKB-SubCell"/>
</dbReference>
<dbReference type="InterPro" id="IPR056792">
    <property type="entry name" value="PRC_RimM"/>
</dbReference>
<dbReference type="Proteomes" id="UP000317982">
    <property type="component" value="Unassembled WGS sequence"/>
</dbReference>
<comment type="subcellular location">
    <subcellularLocation>
        <location evidence="5">Cytoplasm</location>
    </subcellularLocation>
</comment>
<proteinExistence type="inferred from homology"/>
<dbReference type="GO" id="GO:0043022">
    <property type="term" value="F:ribosome binding"/>
    <property type="evidence" value="ECO:0007669"/>
    <property type="project" value="InterPro"/>
</dbReference>
<evidence type="ECO:0000259" key="6">
    <source>
        <dbReference type="Pfam" id="PF01782"/>
    </source>
</evidence>
<dbReference type="PANTHER" id="PTHR33692">
    <property type="entry name" value="RIBOSOME MATURATION FACTOR RIMM"/>
    <property type="match status" value="1"/>
</dbReference>
<evidence type="ECO:0000259" key="7">
    <source>
        <dbReference type="Pfam" id="PF24986"/>
    </source>
</evidence>
<protein>
    <recommendedName>
        <fullName evidence="5">Ribosome maturation factor RimM</fullName>
    </recommendedName>
</protein>
<dbReference type="FunCoup" id="A0A545AUN9">
    <property type="interactions" value="112"/>
</dbReference>
<evidence type="ECO:0000256" key="1">
    <source>
        <dbReference type="ARBA" id="ARBA00022490"/>
    </source>
</evidence>
<dbReference type="HAMAP" id="MF_00014">
    <property type="entry name" value="Ribosome_mat_RimM"/>
    <property type="match status" value="1"/>
</dbReference>
<dbReference type="InterPro" id="IPR036976">
    <property type="entry name" value="RimM_N_sf"/>
</dbReference>
<comment type="domain">
    <text evidence="5">The PRC barrel domain binds ribosomal protein uS19.</text>
</comment>
<dbReference type="SUPFAM" id="SSF50447">
    <property type="entry name" value="Translation proteins"/>
    <property type="match status" value="1"/>
</dbReference>
<feature type="domain" description="RimM N-terminal" evidence="6">
    <location>
        <begin position="4"/>
        <end position="85"/>
    </location>
</feature>
<dbReference type="InterPro" id="IPR002676">
    <property type="entry name" value="RimM_N"/>
</dbReference>
<dbReference type="NCBIfam" id="TIGR02273">
    <property type="entry name" value="16S_RimM"/>
    <property type="match status" value="1"/>
</dbReference>
<dbReference type="OrthoDB" id="5381335at2"/>
<comment type="caution">
    <text evidence="8">The sequence shown here is derived from an EMBL/GenBank/DDBJ whole genome shotgun (WGS) entry which is preliminary data.</text>
</comment>
<comment type="function">
    <text evidence="5">An accessory protein needed during the final step in the assembly of 30S ribosomal subunit, possibly for assembly of the head region. Essential for efficient processing of 16S rRNA. May be needed both before and after RbfA during the maturation of 16S rRNA. It has affinity for free ribosomal 30S subunits but not for 70S ribosomes.</text>
</comment>
<dbReference type="EMBL" id="VIRS01000009">
    <property type="protein sequence ID" value="TQS44305.1"/>
    <property type="molecule type" value="Genomic_DNA"/>
</dbReference>
<evidence type="ECO:0000256" key="2">
    <source>
        <dbReference type="ARBA" id="ARBA00022517"/>
    </source>
</evidence>
<evidence type="ECO:0000256" key="3">
    <source>
        <dbReference type="ARBA" id="ARBA00022552"/>
    </source>
</evidence>
<gene>
    <name evidence="5 8" type="primary">rimM</name>
    <name evidence="8" type="ORF">FL583_15345</name>
</gene>
<sequence>MQLVVGRVGRAHGIRGDVFVEVRTDDPDDRFAEGSVLATDPADAGPLTVSDARWHSGKLVVHFSGFDDRNAGERLRGVLLVVDSDDLPPSDDPDEFHDYELVGLSAFTVSGAALGSVVDVVHSAAGEILVLSVDGAERLVPFVREMVPTIDVPGGRVVIDPPEGLFEL</sequence>
<dbReference type="PANTHER" id="PTHR33692:SF1">
    <property type="entry name" value="RIBOSOME MATURATION FACTOR RIMM"/>
    <property type="match status" value="1"/>
</dbReference>
<evidence type="ECO:0000256" key="5">
    <source>
        <dbReference type="HAMAP-Rule" id="MF_00014"/>
    </source>
</evidence>
<keyword evidence="3 5" id="KW-0698">rRNA processing</keyword>
<dbReference type="InterPro" id="IPR011033">
    <property type="entry name" value="PRC_barrel-like_sf"/>
</dbReference>
<dbReference type="RefSeq" id="WP_142705296.1">
    <property type="nucleotide sequence ID" value="NZ_VIRS01000009.1"/>
</dbReference>
<keyword evidence="1 5" id="KW-0963">Cytoplasm</keyword>
<dbReference type="InterPro" id="IPR011961">
    <property type="entry name" value="RimM"/>
</dbReference>
<dbReference type="Gene3D" id="2.30.30.240">
    <property type="entry name" value="PRC-barrel domain"/>
    <property type="match status" value="1"/>
</dbReference>
<dbReference type="InterPro" id="IPR009000">
    <property type="entry name" value="Transl_B-barrel_sf"/>
</dbReference>
<evidence type="ECO:0000256" key="4">
    <source>
        <dbReference type="ARBA" id="ARBA00023186"/>
    </source>
</evidence>
<dbReference type="Pfam" id="PF24986">
    <property type="entry name" value="PRC_RimM"/>
    <property type="match status" value="1"/>
</dbReference>
<feature type="domain" description="Ribosome maturation factor RimM PRC barrel" evidence="7">
    <location>
        <begin position="100"/>
        <end position="165"/>
    </location>
</feature>
<comment type="similarity">
    <text evidence="5">Belongs to the RimM family.</text>
</comment>
<comment type="subunit">
    <text evidence="5">Binds ribosomal protein uS19.</text>
</comment>
<dbReference type="Gene3D" id="2.40.30.60">
    <property type="entry name" value="RimM"/>
    <property type="match status" value="1"/>
</dbReference>
<dbReference type="SUPFAM" id="SSF50346">
    <property type="entry name" value="PRC-barrel domain"/>
    <property type="match status" value="1"/>
</dbReference>
<dbReference type="GO" id="GO:0006364">
    <property type="term" value="P:rRNA processing"/>
    <property type="evidence" value="ECO:0007669"/>
    <property type="project" value="UniProtKB-UniRule"/>
</dbReference>
<reference evidence="8 9" key="1">
    <citation type="submission" date="2019-07" db="EMBL/GenBank/DDBJ databases">
        <title>Cryptosporangium phraense sp. nov., isolated from plant litter.</title>
        <authorList>
            <person name="Suriyachadkun C."/>
        </authorList>
    </citation>
    <scope>NUCLEOTIDE SEQUENCE [LARGE SCALE GENOMIC DNA]</scope>
    <source>
        <strain evidence="8 9">A-T 5661</strain>
    </source>
</reference>
<name>A0A545AUN9_9ACTN</name>
<dbReference type="GO" id="GO:0005840">
    <property type="term" value="C:ribosome"/>
    <property type="evidence" value="ECO:0007669"/>
    <property type="project" value="InterPro"/>
</dbReference>
<evidence type="ECO:0000313" key="9">
    <source>
        <dbReference type="Proteomes" id="UP000317982"/>
    </source>
</evidence>
<dbReference type="AlphaFoldDB" id="A0A545AUN9"/>